<dbReference type="EMBL" id="GBXM01002174">
    <property type="protein sequence ID" value="JAI06404.1"/>
    <property type="molecule type" value="Transcribed_RNA"/>
</dbReference>
<reference evidence="1" key="1">
    <citation type="submission" date="2014-11" db="EMBL/GenBank/DDBJ databases">
        <authorList>
            <person name="Amaro Gonzalez C."/>
        </authorList>
    </citation>
    <scope>NUCLEOTIDE SEQUENCE</scope>
</reference>
<reference evidence="1" key="2">
    <citation type="journal article" date="2015" name="Fish Shellfish Immunol.">
        <title>Early steps in the European eel (Anguilla anguilla)-Vibrio vulnificus interaction in the gills: Role of the RtxA13 toxin.</title>
        <authorList>
            <person name="Callol A."/>
            <person name="Pajuelo D."/>
            <person name="Ebbesson L."/>
            <person name="Teles M."/>
            <person name="MacKenzie S."/>
            <person name="Amaro C."/>
        </authorList>
    </citation>
    <scope>NUCLEOTIDE SEQUENCE</scope>
</reference>
<protein>
    <submittedName>
        <fullName evidence="1">Uncharacterized protein</fullName>
    </submittedName>
</protein>
<dbReference type="AlphaFoldDB" id="A0A0E9XXI9"/>
<sequence length="54" mass="5921">MCGDSVAFNGITSCSGHRFCERCCSAVQRNVHHIAGDFGLGLPLRCRDFKKTCD</sequence>
<evidence type="ECO:0000313" key="1">
    <source>
        <dbReference type="EMBL" id="JAI06404.1"/>
    </source>
</evidence>
<accession>A0A0E9XXI9</accession>
<name>A0A0E9XXI9_ANGAN</name>
<proteinExistence type="predicted"/>
<organism evidence="1">
    <name type="scientific">Anguilla anguilla</name>
    <name type="common">European freshwater eel</name>
    <name type="synonym">Muraena anguilla</name>
    <dbReference type="NCBI Taxonomy" id="7936"/>
    <lineage>
        <taxon>Eukaryota</taxon>
        <taxon>Metazoa</taxon>
        <taxon>Chordata</taxon>
        <taxon>Craniata</taxon>
        <taxon>Vertebrata</taxon>
        <taxon>Euteleostomi</taxon>
        <taxon>Actinopterygii</taxon>
        <taxon>Neopterygii</taxon>
        <taxon>Teleostei</taxon>
        <taxon>Anguilliformes</taxon>
        <taxon>Anguillidae</taxon>
        <taxon>Anguilla</taxon>
    </lineage>
</organism>